<gene>
    <name evidence="1" type="ORF">BACSTE_01247</name>
</gene>
<name>B0NP51_BACSE</name>
<dbReference type="EMBL" id="ABFZ02000018">
    <property type="protein sequence ID" value="EDS15802.1"/>
    <property type="molecule type" value="Genomic_DNA"/>
</dbReference>
<dbReference type="AlphaFoldDB" id="B0NP51"/>
<proteinExistence type="predicted"/>
<dbReference type="Proteomes" id="UP000004713">
    <property type="component" value="Unassembled WGS sequence"/>
</dbReference>
<evidence type="ECO:0000313" key="2">
    <source>
        <dbReference type="Proteomes" id="UP000004713"/>
    </source>
</evidence>
<protein>
    <submittedName>
        <fullName evidence="1">Uncharacterized protein</fullName>
    </submittedName>
</protein>
<dbReference type="HOGENOM" id="CLU_3247523_0_0_10"/>
<reference evidence="1 2" key="1">
    <citation type="submission" date="2007-11" db="EMBL/GenBank/DDBJ databases">
        <title>Draft genome sequence of Bacteroides stercoris(ATCC 43183).</title>
        <authorList>
            <person name="Sudarsanam P."/>
            <person name="Ley R."/>
            <person name="Guruge J."/>
            <person name="Turnbaugh P.J."/>
            <person name="Mahowald M."/>
            <person name="Liep D."/>
            <person name="Gordon J."/>
        </authorList>
    </citation>
    <scope>NUCLEOTIDE SEQUENCE [LARGE SCALE GENOMIC DNA]</scope>
    <source>
        <strain evidence="1 2">ATCC 43183</strain>
    </source>
</reference>
<accession>B0NP51</accession>
<comment type="caution">
    <text evidence="1">The sequence shown here is derived from an EMBL/GenBank/DDBJ whole genome shotgun (WGS) entry which is preliminary data.</text>
</comment>
<sequence>MRKTLKCAMKKRHAKRGALKKKVHYPSLFRHELHGFHRKRIR</sequence>
<organism evidence="1 2">
    <name type="scientific">Bacteroides stercoris ATCC 43183</name>
    <dbReference type="NCBI Taxonomy" id="449673"/>
    <lineage>
        <taxon>Bacteria</taxon>
        <taxon>Pseudomonadati</taxon>
        <taxon>Bacteroidota</taxon>
        <taxon>Bacteroidia</taxon>
        <taxon>Bacteroidales</taxon>
        <taxon>Bacteroidaceae</taxon>
        <taxon>Bacteroides</taxon>
    </lineage>
</organism>
<reference evidence="1 2" key="2">
    <citation type="submission" date="2007-11" db="EMBL/GenBank/DDBJ databases">
        <authorList>
            <person name="Fulton L."/>
            <person name="Clifton S."/>
            <person name="Fulton B."/>
            <person name="Xu J."/>
            <person name="Minx P."/>
            <person name="Pepin K.H."/>
            <person name="Johnson M."/>
            <person name="Thiruvilangam P."/>
            <person name="Bhonagiri V."/>
            <person name="Nash W.E."/>
            <person name="Mardis E.R."/>
            <person name="Wilson R.K."/>
        </authorList>
    </citation>
    <scope>NUCLEOTIDE SEQUENCE [LARGE SCALE GENOMIC DNA]</scope>
    <source>
        <strain evidence="1 2">ATCC 43183</strain>
    </source>
</reference>
<evidence type="ECO:0000313" key="1">
    <source>
        <dbReference type="EMBL" id="EDS15802.1"/>
    </source>
</evidence>